<gene>
    <name evidence="1" type="ORF">SDC9_129762</name>
</gene>
<reference evidence="1" key="1">
    <citation type="submission" date="2019-08" db="EMBL/GenBank/DDBJ databases">
        <authorList>
            <person name="Kucharzyk K."/>
            <person name="Murdoch R.W."/>
            <person name="Higgins S."/>
            <person name="Loffler F."/>
        </authorList>
    </citation>
    <scope>NUCLEOTIDE SEQUENCE</scope>
</reference>
<sequence>MKRLFSFFFFDNEGNDLFRSGAGCELRGNDGRAAAESAVGRDRGFFRDQLSAA</sequence>
<name>A0A645CZQ7_9ZZZZ</name>
<dbReference type="AlphaFoldDB" id="A0A645CZQ7"/>
<proteinExistence type="predicted"/>
<organism evidence="1">
    <name type="scientific">bioreactor metagenome</name>
    <dbReference type="NCBI Taxonomy" id="1076179"/>
    <lineage>
        <taxon>unclassified sequences</taxon>
        <taxon>metagenomes</taxon>
        <taxon>ecological metagenomes</taxon>
    </lineage>
</organism>
<dbReference type="EMBL" id="VSSQ01031703">
    <property type="protein sequence ID" value="MPM82700.1"/>
    <property type="molecule type" value="Genomic_DNA"/>
</dbReference>
<protein>
    <submittedName>
        <fullName evidence="1">Uncharacterized protein</fullName>
    </submittedName>
</protein>
<evidence type="ECO:0000313" key="1">
    <source>
        <dbReference type="EMBL" id="MPM82700.1"/>
    </source>
</evidence>
<comment type="caution">
    <text evidence="1">The sequence shown here is derived from an EMBL/GenBank/DDBJ whole genome shotgun (WGS) entry which is preliminary data.</text>
</comment>
<accession>A0A645CZQ7</accession>